<evidence type="ECO:0000313" key="2">
    <source>
        <dbReference type="Proteomes" id="UP000257109"/>
    </source>
</evidence>
<accession>A0A371IC72</accession>
<organism evidence="1 2">
    <name type="scientific">Mucuna pruriens</name>
    <name type="common">Velvet bean</name>
    <name type="synonym">Dolichos pruriens</name>
    <dbReference type="NCBI Taxonomy" id="157652"/>
    <lineage>
        <taxon>Eukaryota</taxon>
        <taxon>Viridiplantae</taxon>
        <taxon>Streptophyta</taxon>
        <taxon>Embryophyta</taxon>
        <taxon>Tracheophyta</taxon>
        <taxon>Spermatophyta</taxon>
        <taxon>Magnoliopsida</taxon>
        <taxon>eudicotyledons</taxon>
        <taxon>Gunneridae</taxon>
        <taxon>Pentapetalae</taxon>
        <taxon>rosids</taxon>
        <taxon>fabids</taxon>
        <taxon>Fabales</taxon>
        <taxon>Fabaceae</taxon>
        <taxon>Papilionoideae</taxon>
        <taxon>50 kb inversion clade</taxon>
        <taxon>NPAAA clade</taxon>
        <taxon>indigoferoid/millettioid clade</taxon>
        <taxon>Phaseoleae</taxon>
        <taxon>Mucuna</taxon>
    </lineage>
</organism>
<dbReference type="OrthoDB" id="127651at2759"/>
<reference evidence="1" key="1">
    <citation type="submission" date="2018-05" db="EMBL/GenBank/DDBJ databases">
        <title>Draft genome of Mucuna pruriens seed.</title>
        <authorList>
            <person name="Nnadi N.E."/>
            <person name="Vos R."/>
            <person name="Hasami M.H."/>
            <person name="Devisetty U.K."/>
            <person name="Aguiy J.C."/>
        </authorList>
    </citation>
    <scope>NUCLEOTIDE SEQUENCE [LARGE SCALE GENOMIC DNA]</scope>
    <source>
        <strain evidence="1">JCA_2017</strain>
    </source>
</reference>
<sequence length="87" mass="9991">MDAEIQAIQRNDTWELVDPPANCQIVAFLHGEINEDVYLKQHQVVFFKDMNISDYVRDLDDRKSTSGYAFMLGGGVISWASKKQPVW</sequence>
<dbReference type="Proteomes" id="UP000257109">
    <property type="component" value="Unassembled WGS sequence"/>
</dbReference>
<evidence type="ECO:0000313" key="1">
    <source>
        <dbReference type="EMBL" id="RDY12626.1"/>
    </source>
</evidence>
<feature type="non-terminal residue" evidence="1">
    <location>
        <position position="1"/>
    </location>
</feature>
<gene>
    <name evidence="1" type="ORF">CR513_02548</name>
</gene>
<dbReference type="EMBL" id="QJKJ01000432">
    <property type="protein sequence ID" value="RDY12626.1"/>
    <property type="molecule type" value="Genomic_DNA"/>
</dbReference>
<name>A0A371IC72_MUCPR</name>
<keyword evidence="2" id="KW-1185">Reference proteome</keyword>
<dbReference type="AlphaFoldDB" id="A0A371IC72"/>
<protein>
    <recommendedName>
        <fullName evidence="3">Mitochondrial protein</fullName>
    </recommendedName>
</protein>
<proteinExistence type="predicted"/>
<evidence type="ECO:0008006" key="3">
    <source>
        <dbReference type="Google" id="ProtNLM"/>
    </source>
</evidence>
<comment type="caution">
    <text evidence="1">The sequence shown here is derived from an EMBL/GenBank/DDBJ whole genome shotgun (WGS) entry which is preliminary data.</text>
</comment>